<dbReference type="Pfam" id="PF20256">
    <property type="entry name" value="MoCoBD_2"/>
    <property type="match status" value="2"/>
</dbReference>
<sequence>MSLARPLARRTFLKHSATLASGLAIGFHLGGAQAGRELGSAAGATAPFEPNAWVRVLADGTVRIVVHKHDSGTGTHTALAACVAEELDLDPLAVEVITPENPFFEAYRHPLWKVFSTGGSTSVALEYGRLREAGATARTLLVEAAALRWGVAPGDCSTGGGQVLHGASGRSAGYGELADAAAQLPAPRAVKLKDPEQFRYIGKLRHKRHAADKVSGRFEYGIDARVPGMWVAVVQRSPVVNGRVARIDDAAALKVPGVHRVIRIPAQDKVLGGNQEGVAVLADDYWAARQGRAALVVEWQGGAVDFDSAQLAEVQAKALEDAAAKPVPTLQAGDAGAALQGAGRVVRADYRMPGKMQNPLEPVCIIAWLDAGGITFKGGVQVPSFAMEAAEVVCGLPPEKVHIDEMVSGGSFGAREAKYWLFEVAYLAAQAKVPVKLMNSREDEMRALYGHPATLHRLEGALDGKGGLQALRLRAVAPASPEMWEPGYFERPDRMDYSTTEAISAFDFAYRAPHLDLAWLRHESGIPSGWYRSVSFIPNVFAVESFMDELAQAAGRDPLDFRLAHMQERPRHVEVLRSAARRAGWGTAPGPDSALGIATNQGYGSFIAVIAQVARRDGGVRVERLTCVVDCGLAVSPGGVEEQLQGGLMWGLGHALFDRLDIRQGQVLQSNFHDYRVARMSDMPALDIQVLEGARDQPGGVGELASPAVAPAIANAVFRLTGKRLRDTPLALDGLG</sequence>
<evidence type="ECO:0000313" key="5">
    <source>
        <dbReference type="Proteomes" id="UP001054892"/>
    </source>
</evidence>
<dbReference type="SUPFAM" id="SSF56003">
    <property type="entry name" value="Molybdenum cofactor-binding domain"/>
    <property type="match status" value="2"/>
</dbReference>
<dbReference type="Proteomes" id="UP000509383">
    <property type="component" value="Chromosome"/>
</dbReference>
<dbReference type="PANTHER" id="PTHR47495">
    <property type="entry name" value="ALDEHYDE DEHYDROGENASE"/>
    <property type="match status" value="1"/>
</dbReference>
<dbReference type="AlphaFoldDB" id="A0A6J4DZA2"/>
<dbReference type="PANTHER" id="PTHR47495:SF1">
    <property type="entry name" value="BLL3820 PROTEIN"/>
    <property type="match status" value="1"/>
</dbReference>
<dbReference type="Proteomes" id="UP001054892">
    <property type="component" value="Unassembled WGS sequence"/>
</dbReference>
<dbReference type="KEGG" id="ptw:TUM18999_10730"/>
<dbReference type="InterPro" id="IPR037165">
    <property type="entry name" value="AldOxase/xan_DH_Mopterin-bd_sf"/>
</dbReference>
<dbReference type="PROSITE" id="PS51318">
    <property type="entry name" value="TAT"/>
    <property type="match status" value="1"/>
</dbReference>
<dbReference type="Gene3D" id="3.30.365.10">
    <property type="entry name" value="Aldehyde oxidase/xanthine dehydrogenase, molybdopterin binding domain"/>
    <property type="match status" value="4"/>
</dbReference>
<dbReference type="InterPro" id="IPR012368">
    <property type="entry name" value="OxRdtase_Mopterin-bd_su_IorB"/>
</dbReference>
<feature type="domain" description="Aldehyde oxidase/xanthine dehydrogenase a/b hammerhead" evidence="1">
    <location>
        <begin position="215"/>
        <end position="303"/>
    </location>
</feature>
<reference evidence="2 4" key="1">
    <citation type="submission" date="2020-05" db="EMBL/GenBank/DDBJ databases">
        <title>Characterization of novel class B3 metallo-beta-lactamase from novel Pseudomonas species.</title>
        <authorList>
            <person name="Yamada K."/>
            <person name="Aoki K."/>
            <person name="Ishii Y."/>
        </authorList>
    </citation>
    <scope>NUCLEOTIDE SEQUENCE [LARGE SCALE GENOMIC DNA]</scope>
    <source>
        <strain evidence="2 4">TUM18999</strain>
        <strain evidence="3 5">TUM20286</strain>
    </source>
</reference>
<dbReference type="GO" id="GO:0016491">
    <property type="term" value="F:oxidoreductase activity"/>
    <property type="evidence" value="ECO:0007669"/>
    <property type="project" value="InterPro"/>
</dbReference>
<dbReference type="SMART" id="SM01008">
    <property type="entry name" value="Ald_Xan_dh_C"/>
    <property type="match status" value="1"/>
</dbReference>
<gene>
    <name evidence="2" type="ORF">TUM18999_10730</name>
    <name evidence="3" type="ORF">TUM20286_31830</name>
</gene>
<keyword evidence="5" id="KW-1185">Reference proteome</keyword>
<accession>A0A6J4DZA2</accession>
<dbReference type="Gene3D" id="3.90.1170.50">
    <property type="entry name" value="Aldehyde oxidase/xanthine dehydrogenase, a/b hammerhead"/>
    <property type="match status" value="1"/>
</dbReference>
<dbReference type="EMBL" id="AP023189">
    <property type="protein sequence ID" value="BCG22882.1"/>
    <property type="molecule type" value="Genomic_DNA"/>
</dbReference>
<dbReference type="InterPro" id="IPR006311">
    <property type="entry name" value="TAT_signal"/>
</dbReference>
<dbReference type="RefSeq" id="WP_173173545.1">
    <property type="nucleotide sequence ID" value="NZ_AP023189.1"/>
</dbReference>
<dbReference type="EMBL" id="BQKM01000006">
    <property type="protein sequence ID" value="GJN53431.1"/>
    <property type="molecule type" value="Genomic_DNA"/>
</dbReference>
<dbReference type="InterPro" id="IPR000674">
    <property type="entry name" value="Ald_Oxase/Xan_DH_a/b"/>
</dbReference>
<organism evidence="2 4">
    <name type="scientific">Pseudomonas tohonis</name>
    <dbReference type="NCBI Taxonomy" id="2725477"/>
    <lineage>
        <taxon>Bacteria</taxon>
        <taxon>Pseudomonadati</taxon>
        <taxon>Pseudomonadota</taxon>
        <taxon>Gammaproteobacteria</taxon>
        <taxon>Pseudomonadales</taxon>
        <taxon>Pseudomonadaceae</taxon>
        <taxon>Pseudomonas</taxon>
    </lineage>
</organism>
<dbReference type="PIRSF" id="PIRSF036389">
    <property type="entry name" value="IOR_B"/>
    <property type="match status" value="1"/>
</dbReference>
<proteinExistence type="predicted"/>
<protein>
    <submittedName>
        <fullName evidence="2">Exported oxidoreductase subunit</fullName>
    </submittedName>
</protein>
<evidence type="ECO:0000313" key="3">
    <source>
        <dbReference type="EMBL" id="GJN53431.1"/>
    </source>
</evidence>
<evidence type="ECO:0000259" key="1">
    <source>
        <dbReference type="SMART" id="SM01008"/>
    </source>
</evidence>
<name>A0A6J4DZA2_9PSED</name>
<dbReference type="InterPro" id="IPR046867">
    <property type="entry name" value="AldOxase/xan_DH_MoCoBD2"/>
</dbReference>
<dbReference type="InterPro" id="IPR052516">
    <property type="entry name" value="N-heterocyclic_Hydroxylase"/>
</dbReference>
<evidence type="ECO:0000313" key="2">
    <source>
        <dbReference type="EMBL" id="BCG22882.1"/>
    </source>
</evidence>
<dbReference type="InterPro" id="IPR008274">
    <property type="entry name" value="AldOxase/xan_DH_MoCoBD1"/>
</dbReference>
<dbReference type="Pfam" id="PF02738">
    <property type="entry name" value="MoCoBD_1"/>
    <property type="match status" value="1"/>
</dbReference>
<evidence type="ECO:0000313" key="4">
    <source>
        <dbReference type="Proteomes" id="UP000509383"/>
    </source>
</evidence>